<dbReference type="EMBL" id="BSSU01000002">
    <property type="protein sequence ID" value="GLX81067.1"/>
    <property type="molecule type" value="Genomic_DNA"/>
</dbReference>
<proteinExistence type="predicted"/>
<evidence type="ECO:0000259" key="2">
    <source>
        <dbReference type="Pfam" id="PF06452"/>
    </source>
</evidence>
<evidence type="ECO:0000313" key="5">
    <source>
        <dbReference type="Proteomes" id="UP001157133"/>
    </source>
</evidence>
<organism evidence="4 5">
    <name type="scientific">Thalassotalea eurytherma</name>
    <dbReference type="NCBI Taxonomy" id="1144278"/>
    <lineage>
        <taxon>Bacteria</taxon>
        <taxon>Pseudomonadati</taxon>
        <taxon>Pseudomonadota</taxon>
        <taxon>Gammaproteobacteria</taxon>
        <taxon>Alteromonadales</taxon>
        <taxon>Colwelliaceae</taxon>
        <taxon>Thalassotalea</taxon>
    </lineage>
</organism>
<dbReference type="Gene3D" id="2.60.40.1190">
    <property type="match status" value="1"/>
</dbReference>
<dbReference type="Proteomes" id="UP001157133">
    <property type="component" value="Unassembled WGS sequence"/>
</dbReference>
<dbReference type="SUPFAM" id="SSF49344">
    <property type="entry name" value="CBD9-like"/>
    <property type="match status" value="1"/>
</dbReference>
<evidence type="ECO:0000313" key="4">
    <source>
        <dbReference type="EMBL" id="GLX81067.1"/>
    </source>
</evidence>
<evidence type="ECO:0000256" key="1">
    <source>
        <dbReference type="SAM" id="SignalP"/>
    </source>
</evidence>
<dbReference type="InterPro" id="IPR045670">
    <property type="entry name" value="DUF5916"/>
</dbReference>
<reference evidence="4 5" key="1">
    <citation type="submission" date="2023-03" db="EMBL/GenBank/DDBJ databases">
        <title>Draft genome sequence of Thalassotalea eurytherma JCM 18482T.</title>
        <authorList>
            <person name="Sawabe T."/>
        </authorList>
    </citation>
    <scope>NUCLEOTIDE SEQUENCE [LARGE SCALE GENOMIC DNA]</scope>
    <source>
        <strain evidence="4 5">JCM 18482</strain>
    </source>
</reference>
<dbReference type="Pfam" id="PF19313">
    <property type="entry name" value="DUF5916"/>
    <property type="match status" value="1"/>
</dbReference>
<evidence type="ECO:0000259" key="3">
    <source>
        <dbReference type="Pfam" id="PF19313"/>
    </source>
</evidence>
<feature type="chain" id="PRO_5047439975" description="Hydrolase" evidence="1">
    <location>
        <begin position="31"/>
        <end position="792"/>
    </location>
</feature>
<gene>
    <name evidence="4" type="ORF">theurythT_05190</name>
</gene>
<dbReference type="Pfam" id="PF06452">
    <property type="entry name" value="CBM9_1"/>
    <property type="match status" value="1"/>
</dbReference>
<keyword evidence="5" id="KW-1185">Reference proteome</keyword>
<keyword evidence="1" id="KW-0732">Signal</keyword>
<name>A0ABQ6H0E0_9GAMM</name>
<accession>A0ABQ6H0E0</accession>
<comment type="caution">
    <text evidence="4">The sequence shown here is derived from an EMBL/GenBank/DDBJ whole genome shotgun (WGS) entry which is preliminary data.</text>
</comment>
<feature type="signal peptide" evidence="1">
    <location>
        <begin position="1"/>
        <end position="30"/>
    </location>
</feature>
<dbReference type="InterPro" id="IPR010502">
    <property type="entry name" value="Carb-bd_dom_fam9"/>
</dbReference>
<dbReference type="RefSeq" id="WP_284206390.1">
    <property type="nucleotide sequence ID" value="NZ_BSSU01000002.1"/>
</dbReference>
<protein>
    <recommendedName>
        <fullName evidence="6">Hydrolase</fullName>
    </recommendedName>
</protein>
<dbReference type="CDD" id="cd09618">
    <property type="entry name" value="CBM9_like_2"/>
    <property type="match status" value="1"/>
</dbReference>
<sequence>MVRKKRTFQRILLWASAIVCGTSYMAVTYAAQEQIATNTTQIHIPKTRHQINVDGELDDRAWQDALTIDLNIVNHPWNNRPSPVKTTAKIVENGEYLYISFLADDPNPEKIQGVLGDRDTTWFDDIVGIKIDPQNNRRSNYAFFVNPYGVQNDQISNEITGEASSLWDGIWDSYGKKTANGYQVEMAIPFHILNFKETDGPKYWAFELARQYPRDTRLRISHVPLDRDNACWLCQYPVAVGFEDAKVENDLTITPSIVAGFEQQKDIYTPGSKWQDEKELNAGVDFRWGIDANTLVNVTINPDFSTIESDAGQLNVNTTNSLFYDEKRPFFLENNEYFESQLDLVYTRNIAEPDYGAKLTGSNSNHTYGAFFVQDSETNFLMPGNLSDEIASLDQESYSGVLRYRYDYQQSLSVGAISTLRKSDNYHNYVAGLDTKYRFDDNNSLKAMWLGASTEYPDELFQDFCFDDDCSDIPPSCEFGNCSYSEQVIRAKKDGEFSDDAFIVKYEHESEFWDFGVEHENIGEDFRADLGFMSQVDVKSNEIEVARKFYGTDDSAWQEAILSGKWRKKKNQNGELIVDEYNATFSIDGPMQSYFELVYEYADRVGLRHDDSSLAITGNTDLFNEKLVTGFASAQFTNRIYLDAAITLGDKIDYSNNRIGDITELGATLEWNPTDHLKATLGYINSALDADEQDVYDAQLIDTRITYQFNVRSYLKLSVVYQDIDRNPDNYLYDDVNKNTKNLATQLIYAYKINPQTVFFLGYSDNSFEDDELASLEREQRTFFTKVSYAWR</sequence>
<evidence type="ECO:0008006" key="6">
    <source>
        <dbReference type="Google" id="ProtNLM"/>
    </source>
</evidence>
<feature type="domain" description="DUF5916" evidence="3">
    <location>
        <begin position="273"/>
        <end position="352"/>
    </location>
</feature>
<feature type="domain" description="Carbohydrate-binding" evidence="2">
    <location>
        <begin position="53"/>
        <end position="209"/>
    </location>
</feature>